<gene>
    <name evidence="2" type="ORF">Vafri_8906</name>
</gene>
<evidence type="ECO:0000313" key="2">
    <source>
        <dbReference type="EMBL" id="GIL53257.1"/>
    </source>
</evidence>
<feature type="region of interest" description="Disordered" evidence="1">
    <location>
        <begin position="1"/>
        <end position="41"/>
    </location>
</feature>
<feature type="compositionally biased region" description="Low complexity" evidence="1">
    <location>
        <begin position="20"/>
        <end position="33"/>
    </location>
</feature>
<evidence type="ECO:0000313" key="3">
    <source>
        <dbReference type="Proteomes" id="UP000747399"/>
    </source>
</evidence>
<organism evidence="2 3">
    <name type="scientific">Volvox africanus</name>
    <dbReference type="NCBI Taxonomy" id="51714"/>
    <lineage>
        <taxon>Eukaryota</taxon>
        <taxon>Viridiplantae</taxon>
        <taxon>Chlorophyta</taxon>
        <taxon>core chlorophytes</taxon>
        <taxon>Chlorophyceae</taxon>
        <taxon>CS clade</taxon>
        <taxon>Chlamydomonadales</taxon>
        <taxon>Volvocaceae</taxon>
        <taxon>Volvox</taxon>
    </lineage>
</organism>
<feature type="region of interest" description="Disordered" evidence="1">
    <location>
        <begin position="140"/>
        <end position="227"/>
    </location>
</feature>
<dbReference type="AlphaFoldDB" id="A0A8J4B409"/>
<evidence type="ECO:0000256" key="1">
    <source>
        <dbReference type="SAM" id="MobiDB-lite"/>
    </source>
</evidence>
<dbReference type="EMBL" id="BNCO01000014">
    <property type="protein sequence ID" value="GIL53257.1"/>
    <property type="molecule type" value="Genomic_DNA"/>
</dbReference>
<dbReference type="Proteomes" id="UP000747399">
    <property type="component" value="Unassembled WGS sequence"/>
</dbReference>
<reference evidence="2" key="1">
    <citation type="journal article" date="2021" name="Proc. Natl. Acad. Sci. U.S.A.">
        <title>Three genomes in the algal genus Volvox reveal the fate of a haploid sex-determining region after a transition to homothallism.</title>
        <authorList>
            <person name="Yamamoto K."/>
            <person name="Hamaji T."/>
            <person name="Kawai-Toyooka H."/>
            <person name="Matsuzaki R."/>
            <person name="Takahashi F."/>
            <person name="Nishimura Y."/>
            <person name="Kawachi M."/>
            <person name="Noguchi H."/>
            <person name="Minakuchi Y."/>
            <person name="Umen J.G."/>
            <person name="Toyoda A."/>
            <person name="Nozaki H."/>
        </authorList>
    </citation>
    <scope>NUCLEOTIDE SEQUENCE</scope>
    <source>
        <strain evidence="2">NIES-3780</strain>
    </source>
</reference>
<comment type="caution">
    <text evidence="2">The sequence shown here is derived from an EMBL/GenBank/DDBJ whole genome shotgun (WGS) entry which is preliminary data.</text>
</comment>
<feature type="compositionally biased region" description="Polar residues" evidence="1">
    <location>
        <begin position="143"/>
        <end position="161"/>
    </location>
</feature>
<keyword evidence="3" id="KW-1185">Reference proteome</keyword>
<accession>A0A8J4B409</accession>
<feature type="non-terminal residue" evidence="2">
    <location>
        <position position="1"/>
    </location>
</feature>
<name>A0A8J4B409_9CHLO</name>
<proteinExistence type="predicted"/>
<protein>
    <submittedName>
        <fullName evidence="2">Uncharacterized protein</fullName>
    </submittedName>
</protein>
<sequence length="404" mass="41975">ATSTWGLLIDTPVETPPTESPTITTMGVASRPSRPAPEAPRRYLSSIGHPAGFPVTRGPAPCIVPPAIRIQHHEQMLRELMQHVQQEQDKQLHETPIGAVAERPPDTILSIPVQHTSTNSASEVTAKAVAIAAVAIADTSAARSSVVNPPTSADNNKSAPPTGSLVGVSRPGVPGSAILGSGDATAAGPRSASTGSRGWSSPRGARRPQKQESGSQHEPDDANRNFAPHRTSLCQELIGESKQIVDSQRRENKKDCNPNGSRRDILYSRAKSCLESSGRDQFLDGFRFEPGASPHPGRACSRAAGSLSPYVLRSNSFGAAGTAAVESLRRGLSRSQHEILCGSAVAATAAAASGSTIARILAFTSSLRSTPSTVQAALQQAVAGSLRAAGADLLFGSSTGPADF</sequence>
<feature type="non-terminal residue" evidence="2">
    <location>
        <position position="404"/>
    </location>
</feature>